<dbReference type="Pfam" id="PF13450">
    <property type="entry name" value="NAD_binding_8"/>
    <property type="match status" value="1"/>
</dbReference>
<keyword evidence="9 11" id="KW-0411">Iron-sulfur</keyword>
<evidence type="ECO:0000256" key="9">
    <source>
        <dbReference type="ARBA" id="ARBA00023014"/>
    </source>
</evidence>
<evidence type="ECO:0000256" key="1">
    <source>
        <dbReference type="ARBA" id="ARBA00001974"/>
    </source>
</evidence>
<keyword evidence="3 11" id="KW-0285">Flavoprotein</keyword>
<evidence type="ECO:0000256" key="8">
    <source>
        <dbReference type="ARBA" id="ARBA00023004"/>
    </source>
</evidence>
<dbReference type="EC" id="1.5.5.1" evidence="11"/>
<evidence type="ECO:0000256" key="6">
    <source>
        <dbReference type="ARBA" id="ARBA00022982"/>
    </source>
</evidence>
<evidence type="ECO:0000256" key="3">
    <source>
        <dbReference type="ARBA" id="ARBA00022630"/>
    </source>
</evidence>
<keyword evidence="2 11" id="KW-0813">Transport</keyword>
<keyword evidence="7 11" id="KW-0560">Oxidoreductase</keyword>
<comment type="catalytic activity">
    <reaction evidence="11">
        <text>a ubiquinone + reduced [electron-transfer flavoprotein] = a ubiquinol + oxidized [electron-transfer flavoprotein] + H(+)</text>
        <dbReference type="Rhea" id="RHEA:24052"/>
        <dbReference type="Rhea" id="RHEA-COMP:9565"/>
        <dbReference type="Rhea" id="RHEA-COMP:9566"/>
        <dbReference type="Rhea" id="RHEA-COMP:10685"/>
        <dbReference type="Rhea" id="RHEA-COMP:10686"/>
        <dbReference type="ChEBI" id="CHEBI:15378"/>
        <dbReference type="ChEBI" id="CHEBI:16389"/>
        <dbReference type="ChEBI" id="CHEBI:17976"/>
        <dbReference type="ChEBI" id="CHEBI:57692"/>
        <dbReference type="ChEBI" id="CHEBI:58307"/>
        <dbReference type="EC" id="1.5.5.1"/>
    </reaction>
</comment>
<feature type="domain" description="ETF-QO/FixX C-terminal" evidence="12">
    <location>
        <begin position="446"/>
        <end position="547"/>
    </location>
</feature>
<evidence type="ECO:0000256" key="11">
    <source>
        <dbReference type="RuleBase" id="RU366068"/>
    </source>
</evidence>
<evidence type="ECO:0000313" key="14">
    <source>
        <dbReference type="EMBL" id="MFD1342001.1"/>
    </source>
</evidence>
<dbReference type="InterPro" id="IPR036188">
    <property type="entry name" value="FAD/NAD-bd_sf"/>
</dbReference>
<evidence type="ECO:0000259" key="13">
    <source>
        <dbReference type="Pfam" id="PF21162"/>
    </source>
</evidence>
<sequence>MSDMTRESMEYDVVIVGAGPAGLSAAIRLKQLDPERSVVVLEKGSEVGAHILSGAVLDPCGLDALIPDWKAKGAPLTVPVKHDNFYMLGEEGQIRVPNWPMPPLMNNHGNFIVSMGNVCRWMAEQAEELGVEIFPGMACSELVYSEDGAVKGVVAGEFGKTADGTPGDGYEPGMELHGKYVFLSEGVRGSLSKEVIEKFDLSNGKEPQKFGLGMKEIWEIDPAKHREGTVTHTMGWPLGKNAGGGSFTYHLDNNQVYVGFVVHLNYENPYLYPYMEFQRFKHHPMVAELLKGGKRVAYGARAISEGGYQSMPKMVAPGVALLGCSVGMVNVPRIKGNHNAMLSGKAAAEAAHAALEAGRSADELSAYESEVREGAIGKDLKKVRNVKPLWSKMGLTASLALGGFDMWTNSLFGVSLFGTVGHGKTDAAATGKASKFAPIDYPKPDGKLSFDRLTNVSFAMTNHEESQPAHLKLKDASVPVAVDWKEYAGPSTRYCPAGVYEFVEEEGKDPRFVINFQNCVHCKTCDIKDPAQNIVWTTPQGGDGPNYPNM</sequence>
<comment type="cofactor">
    <cofactor evidence="1 11">
        <name>FAD</name>
        <dbReference type="ChEBI" id="CHEBI:57692"/>
    </cofactor>
</comment>
<reference evidence="15" key="1">
    <citation type="journal article" date="2019" name="Int. J. Syst. Evol. Microbiol.">
        <title>The Global Catalogue of Microorganisms (GCM) 10K type strain sequencing project: providing services to taxonomists for standard genome sequencing and annotation.</title>
        <authorList>
            <consortium name="The Broad Institute Genomics Platform"/>
            <consortium name="The Broad Institute Genome Sequencing Center for Infectious Disease"/>
            <person name="Wu L."/>
            <person name="Ma J."/>
        </authorList>
    </citation>
    <scope>NUCLEOTIDE SEQUENCE [LARGE SCALE GENOMIC DNA]</scope>
    <source>
        <strain evidence="15">CCUG 62953</strain>
    </source>
</reference>
<evidence type="ECO:0000259" key="12">
    <source>
        <dbReference type="Pfam" id="PF05187"/>
    </source>
</evidence>
<keyword evidence="8 11" id="KW-0408">Iron</keyword>
<keyword evidence="6 11" id="KW-0249">Electron transport</keyword>
<dbReference type="Gene3D" id="3.30.9.90">
    <property type="match status" value="1"/>
</dbReference>
<dbReference type="SUPFAM" id="SSF51905">
    <property type="entry name" value="FAD/NAD(P)-binding domain"/>
    <property type="match status" value="1"/>
</dbReference>
<keyword evidence="4 11" id="KW-0479">Metal-binding</keyword>
<accession>A0ABW3ZG10</accession>
<dbReference type="Gene3D" id="3.50.50.60">
    <property type="entry name" value="FAD/NAD(P)-binding domain"/>
    <property type="match status" value="1"/>
</dbReference>
<evidence type="ECO:0000256" key="7">
    <source>
        <dbReference type="ARBA" id="ARBA00023002"/>
    </source>
</evidence>
<keyword evidence="10 11" id="KW-0830">Ubiquinone</keyword>
<evidence type="ECO:0000256" key="10">
    <source>
        <dbReference type="ARBA" id="ARBA00023075"/>
    </source>
</evidence>
<dbReference type="Pfam" id="PF21162">
    <property type="entry name" value="ETFQO_UQ-bd"/>
    <property type="match status" value="1"/>
</dbReference>
<dbReference type="InterPro" id="IPR040156">
    <property type="entry name" value="ETF-QO"/>
</dbReference>
<evidence type="ECO:0000256" key="5">
    <source>
        <dbReference type="ARBA" id="ARBA00022827"/>
    </source>
</evidence>
<keyword evidence="15" id="KW-1185">Reference proteome</keyword>
<dbReference type="InterPro" id="IPR049398">
    <property type="entry name" value="ETF-QO/FixC_UQ-bd"/>
</dbReference>
<dbReference type="SUPFAM" id="SSF54862">
    <property type="entry name" value="4Fe-4S ferredoxins"/>
    <property type="match status" value="1"/>
</dbReference>
<dbReference type="EMBL" id="JBHTMU010000007">
    <property type="protein sequence ID" value="MFD1342001.1"/>
    <property type="molecule type" value="Genomic_DNA"/>
</dbReference>
<dbReference type="PANTHER" id="PTHR10617">
    <property type="entry name" value="ELECTRON TRANSFER FLAVOPROTEIN-UBIQUINONE OXIDOREDUCTASE"/>
    <property type="match status" value="1"/>
</dbReference>
<comment type="caution">
    <text evidence="14">The sequence shown here is derived from an EMBL/GenBank/DDBJ whole genome shotgun (WGS) entry which is preliminary data.</text>
</comment>
<dbReference type="RefSeq" id="WP_386802062.1">
    <property type="nucleotide sequence ID" value="NZ_JBHTMU010000007.1"/>
</dbReference>
<dbReference type="SUPFAM" id="SSF54373">
    <property type="entry name" value="FAD-linked reductases, C-terminal domain"/>
    <property type="match status" value="1"/>
</dbReference>
<dbReference type="Gene3D" id="3.30.70.20">
    <property type="match status" value="1"/>
</dbReference>
<feature type="domain" description="ETF-QO/FixC ubiquinone-binding" evidence="13">
    <location>
        <begin position="210"/>
        <end position="303"/>
    </location>
</feature>
<evidence type="ECO:0000256" key="4">
    <source>
        <dbReference type="ARBA" id="ARBA00022723"/>
    </source>
</evidence>
<gene>
    <name evidence="14" type="ORF">ACFQ4E_06195</name>
</gene>
<dbReference type="Pfam" id="PF05187">
    <property type="entry name" value="Fer4_ETF_QO"/>
    <property type="match status" value="1"/>
</dbReference>
<dbReference type="PRINTS" id="PR00420">
    <property type="entry name" value="RNGMNOXGNASE"/>
</dbReference>
<comment type="function">
    <text evidence="11">Accepts electrons from ETF and reduces ubiquinone.</text>
</comment>
<evidence type="ECO:0000256" key="2">
    <source>
        <dbReference type="ARBA" id="ARBA00022448"/>
    </source>
</evidence>
<name>A0ABW3ZG10_9RHOB</name>
<dbReference type="InterPro" id="IPR007859">
    <property type="entry name" value="ETF-QO/FixX_C"/>
</dbReference>
<protein>
    <recommendedName>
        <fullName evidence="11">Electron transfer flavoprotein-ubiquinone oxidoreductase</fullName>
        <shortName evidence="11">ETF-QO</shortName>
        <ecNumber evidence="11">1.5.5.1</ecNumber>
    </recommendedName>
</protein>
<comment type="cofactor">
    <cofactor evidence="11">
        <name>[4Fe-4S] cluster</name>
        <dbReference type="ChEBI" id="CHEBI:49883"/>
    </cofactor>
    <text evidence="11">Binds 1 [4Fe-4S] cluster.</text>
</comment>
<proteinExistence type="predicted"/>
<keyword evidence="5 11" id="KW-0274">FAD</keyword>
<evidence type="ECO:0000313" key="15">
    <source>
        <dbReference type="Proteomes" id="UP001597135"/>
    </source>
</evidence>
<organism evidence="14 15">
    <name type="scientific">Litorisediminicola beolgyonensis</name>
    <dbReference type="NCBI Taxonomy" id="1173614"/>
    <lineage>
        <taxon>Bacteria</taxon>
        <taxon>Pseudomonadati</taxon>
        <taxon>Pseudomonadota</taxon>
        <taxon>Alphaproteobacteria</taxon>
        <taxon>Rhodobacterales</taxon>
        <taxon>Paracoccaceae</taxon>
        <taxon>Litorisediminicola</taxon>
    </lineage>
</organism>
<dbReference type="Proteomes" id="UP001597135">
    <property type="component" value="Unassembled WGS sequence"/>
</dbReference>
<dbReference type="PANTHER" id="PTHR10617:SF107">
    <property type="entry name" value="ELECTRON TRANSFER FLAVOPROTEIN-UBIQUINONE OXIDOREDUCTASE, MITOCHONDRIAL"/>
    <property type="match status" value="1"/>
</dbReference>